<protein>
    <submittedName>
        <fullName evidence="3">Alpha/beta fold hydrolase</fullName>
    </submittedName>
</protein>
<dbReference type="Pfam" id="PF00561">
    <property type="entry name" value="Abhydrolase_1"/>
    <property type="match status" value="1"/>
</dbReference>
<dbReference type="GO" id="GO:0016787">
    <property type="term" value="F:hydrolase activity"/>
    <property type="evidence" value="ECO:0007669"/>
    <property type="project" value="UniProtKB-KW"/>
</dbReference>
<dbReference type="PRINTS" id="PR00111">
    <property type="entry name" value="ABHYDROLASE"/>
</dbReference>
<dbReference type="Gene3D" id="3.40.50.1820">
    <property type="entry name" value="alpha/beta hydrolase"/>
    <property type="match status" value="1"/>
</dbReference>
<organism evidence="3 4">
    <name type="scientific">Halorientalis brevis</name>
    <dbReference type="NCBI Taxonomy" id="1126241"/>
    <lineage>
        <taxon>Archaea</taxon>
        <taxon>Methanobacteriati</taxon>
        <taxon>Methanobacteriota</taxon>
        <taxon>Stenosarchaea group</taxon>
        <taxon>Halobacteria</taxon>
        <taxon>Halobacteriales</taxon>
        <taxon>Haloarculaceae</taxon>
        <taxon>Halorientalis</taxon>
    </lineage>
</organism>
<comment type="caution">
    <text evidence="3">The sequence shown here is derived from an EMBL/GenBank/DDBJ whole genome shotgun (WGS) entry which is preliminary data.</text>
</comment>
<keyword evidence="3" id="KW-0378">Hydrolase</keyword>
<evidence type="ECO:0000313" key="4">
    <source>
        <dbReference type="Proteomes" id="UP001597119"/>
    </source>
</evidence>
<sequence>MATQVSSPFRDTESSPKTVTTTAGTTLVYETYGSPDGDPLVFFHGMPGSRLLGELLDEHARRQDVQVIAPDRPGFGQSEFPDRFDLSDLSSVLDPLLSAVGADAVGVVGFSAGAPFALAAAATVPERVTGVDLVAGETPPAFVEDRPGIHRVLGFLATRSPRILGAAFRFQATLAGRRSADAIAGTYTAEESPVDVSAEVASVVKADFRESFAETTAGAVADCRRIATPWPVDVTDVHQPVRLWHGTADHLTDVASARALASALPHASLTEFDGHGHLGALLAAREELLATVGE</sequence>
<dbReference type="InterPro" id="IPR000073">
    <property type="entry name" value="AB_hydrolase_1"/>
</dbReference>
<evidence type="ECO:0000256" key="1">
    <source>
        <dbReference type="SAM" id="MobiDB-lite"/>
    </source>
</evidence>
<dbReference type="EMBL" id="JBHUDJ010000014">
    <property type="protein sequence ID" value="MFD1588971.1"/>
    <property type="molecule type" value="Genomic_DNA"/>
</dbReference>
<proteinExistence type="predicted"/>
<evidence type="ECO:0000259" key="2">
    <source>
        <dbReference type="Pfam" id="PF00561"/>
    </source>
</evidence>
<keyword evidence="4" id="KW-1185">Reference proteome</keyword>
<name>A0ABD6CF21_9EURY</name>
<gene>
    <name evidence="3" type="ORF">ACFR9U_18485</name>
</gene>
<dbReference type="PANTHER" id="PTHR43433">
    <property type="entry name" value="HYDROLASE, ALPHA/BETA FOLD FAMILY PROTEIN"/>
    <property type="match status" value="1"/>
</dbReference>
<dbReference type="InterPro" id="IPR050471">
    <property type="entry name" value="AB_hydrolase"/>
</dbReference>
<evidence type="ECO:0000313" key="3">
    <source>
        <dbReference type="EMBL" id="MFD1588971.1"/>
    </source>
</evidence>
<feature type="region of interest" description="Disordered" evidence="1">
    <location>
        <begin position="1"/>
        <end position="21"/>
    </location>
</feature>
<feature type="domain" description="AB hydrolase-1" evidence="2">
    <location>
        <begin position="39"/>
        <end position="280"/>
    </location>
</feature>
<dbReference type="InterPro" id="IPR029058">
    <property type="entry name" value="AB_hydrolase_fold"/>
</dbReference>
<reference evidence="3 4" key="1">
    <citation type="journal article" date="2019" name="Int. J. Syst. Evol. Microbiol.">
        <title>The Global Catalogue of Microorganisms (GCM) 10K type strain sequencing project: providing services to taxonomists for standard genome sequencing and annotation.</title>
        <authorList>
            <consortium name="The Broad Institute Genomics Platform"/>
            <consortium name="The Broad Institute Genome Sequencing Center for Infectious Disease"/>
            <person name="Wu L."/>
            <person name="Ma J."/>
        </authorList>
    </citation>
    <scope>NUCLEOTIDE SEQUENCE [LARGE SCALE GENOMIC DNA]</scope>
    <source>
        <strain evidence="3 4">CGMCC 1.12125</strain>
    </source>
</reference>
<dbReference type="AlphaFoldDB" id="A0ABD6CF21"/>
<accession>A0ABD6CF21</accession>
<dbReference type="PANTHER" id="PTHR43433:SF10">
    <property type="entry name" value="AB HYDROLASE-1 DOMAIN-CONTAINING PROTEIN"/>
    <property type="match status" value="1"/>
</dbReference>
<dbReference type="SUPFAM" id="SSF53474">
    <property type="entry name" value="alpha/beta-Hydrolases"/>
    <property type="match status" value="1"/>
</dbReference>
<dbReference type="Proteomes" id="UP001597119">
    <property type="component" value="Unassembled WGS sequence"/>
</dbReference>
<dbReference type="RefSeq" id="WP_247378622.1">
    <property type="nucleotide sequence ID" value="NZ_JALLGV010000005.1"/>
</dbReference>